<evidence type="ECO:0000256" key="2">
    <source>
        <dbReference type="ARBA" id="ARBA00022473"/>
    </source>
</evidence>
<evidence type="ECO:0000313" key="8">
    <source>
        <dbReference type="EMBL" id="GMG98193.1"/>
    </source>
</evidence>
<evidence type="ECO:0000313" key="9">
    <source>
        <dbReference type="Proteomes" id="UP001279734"/>
    </source>
</evidence>
<evidence type="ECO:0008006" key="10">
    <source>
        <dbReference type="Google" id="ProtNLM"/>
    </source>
</evidence>
<dbReference type="Proteomes" id="UP001279734">
    <property type="component" value="Unassembled WGS sequence"/>
</dbReference>
<keyword evidence="5" id="KW-0287">Flowering</keyword>
<comment type="caution">
    <text evidence="8">The sequence shown here is derived from an EMBL/GenBank/DDBJ whole genome shotgun (WGS) entry which is preliminary data.</text>
</comment>
<accession>A0AAD3P5H7</accession>
<dbReference type="EMBL" id="BSYO01000001">
    <property type="protein sequence ID" value="GMG98193.1"/>
    <property type="molecule type" value="Genomic_DNA"/>
</dbReference>
<sequence length="301" mass="33387">MAGRNYPPLPPPHVIKLREEPLQRAHPPAILIEDPRLIRRGPPQPSARPHPAIIEERIAAQQREIQTLLVDNQRLAATHVALKEELSLSQQELRRLAAAAQEVKCGRDDEVREVYERSLKMEADVRAIDALKADLSVVREDVQKLRAIEQELTAQLKEIEGESARAEAKLQEMPAIKAEIELIRHEIQKGRAAIEFEKKTHAGNLEQGRAMEKNMISMSYEIEKLRAELANAEKRAKAAAAAANPSLGYAESFGNPRMGYGGVSYPVQYAVHQVQVGTNPTAPYGHGSQGPFDIQPAHAQS</sequence>
<dbReference type="InterPro" id="IPR040353">
    <property type="entry name" value="FLX/FLX-like"/>
</dbReference>
<organism evidence="8 9">
    <name type="scientific">Nepenthes gracilis</name>
    <name type="common">Slender pitcher plant</name>
    <dbReference type="NCBI Taxonomy" id="150966"/>
    <lineage>
        <taxon>Eukaryota</taxon>
        <taxon>Viridiplantae</taxon>
        <taxon>Streptophyta</taxon>
        <taxon>Embryophyta</taxon>
        <taxon>Tracheophyta</taxon>
        <taxon>Spermatophyta</taxon>
        <taxon>Magnoliopsida</taxon>
        <taxon>eudicotyledons</taxon>
        <taxon>Gunneridae</taxon>
        <taxon>Pentapetalae</taxon>
        <taxon>Caryophyllales</taxon>
        <taxon>Nepenthaceae</taxon>
        <taxon>Nepenthes</taxon>
    </lineage>
</organism>
<comment type="similarity">
    <text evidence="1">Belongs to the FLX family.</text>
</comment>
<keyword evidence="2" id="KW-0217">Developmental protein</keyword>
<dbReference type="GO" id="GO:0030154">
    <property type="term" value="P:cell differentiation"/>
    <property type="evidence" value="ECO:0007669"/>
    <property type="project" value="UniProtKB-KW"/>
</dbReference>
<keyword evidence="3" id="KW-0221">Differentiation</keyword>
<proteinExistence type="inferred from homology"/>
<evidence type="ECO:0000256" key="1">
    <source>
        <dbReference type="ARBA" id="ARBA00005405"/>
    </source>
</evidence>
<dbReference type="PANTHER" id="PTHR33405">
    <property type="entry name" value="PROTEIN FLX-LIKE 2"/>
    <property type="match status" value="1"/>
</dbReference>
<gene>
    <name evidence="8" type="ORF">Nepgr_000033</name>
</gene>
<feature type="coiled-coil region" evidence="6">
    <location>
        <begin position="215"/>
        <end position="242"/>
    </location>
</feature>
<keyword evidence="9" id="KW-1185">Reference proteome</keyword>
<feature type="region of interest" description="Disordered" evidence="7">
    <location>
        <begin position="280"/>
        <end position="301"/>
    </location>
</feature>
<evidence type="ECO:0000256" key="6">
    <source>
        <dbReference type="SAM" id="Coils"/>
    </source>
</evidence>
<feature type="coiled-coil region" evidence="6">
    <location>
        <begin position="128"/>
        <end position="169"/>
    </location>
</feature>
<evidence type="ECO:0000256" key="7">
    <source>
        <dbReference type="SAM" id="MobiDB-lite"/>
    </source>
</evidence>
<protein>
    <recommendedName>
        <fullName evidence="10">Protein FLX-like 1</fullName>
    </recommendedName>
</protein>
<dbReference type="AlphaFoldDB" id="A0AAD3P5H7"/>
<keyword evidence="4 6" id="KW-0175">Coiled coil</keyword>
<reference evidence="8" key="1">
    <citation type="submission" date="2023-05" db="EMBL/GenBank/DDBJ databases">
        <title>Nepenthes gracilis genome sequencing.</title>
        <authorList>
            <person name="Fukushima K."/>
        </authorList>
    </citation>
    <scope>NUCLEOTIDE SEQUENCE</scope>
    <source>
        <strain evidence="8">SING2019-196</strain>
    </source>
</reference>
<dbReference type="GO" id="GO:0009908">
    <property type="term" value="P:flower development"/>
    <property type="evidence" value="ECO:0007669"/>
    <property type="project" value="UniProtKB-KW"/>
</dbReference>
<evidence type="ECO:0000256" key="4">
    <source>
        <dbReference type="ARBA" id="ARBA00023054"/>
    </source>
</evidence>
<name>A0AAD3P5H7_NEPGR</name>
<evidence type="ECO:0000256" key="5">
    <source>
        <dbReference type="ARBA" id="ARBA00023089"/>
    </source>
</evidence>
<evidence type="ECO:0000256" key="3">
    <source>
        <dbReference type="ARBA" id="ARBA00022782"/>
    </source>
</evidence>
<dbReference type="PANTHER" id="PTHR33405:SF17">
    <property type="entry name" value="PROTEIN FLC EXPRESSOR"/>
    <property type="match status" value="1"/>
</dbReference>